<dbReference type="EMBL" id="FZMP01000188">
    <property type="protein sequence ID" value="SNQ61618.1"/>
    <property type="molecule type" value="Genomic_DNA"/>
</dbReference>
<sequence>MIKILFGLFITLILTINIHAAISQTQVSSCGTLKQADSVYILITDVSSAGTCFTIGANNITLEGRGYTVNYSRTRTGYGIVDTAGYDNIIIQNLTLTQKNASVTNSHGIYFKNVTNSKVENISITTEGSSSDGVYLKSSGSSTFSNFNITTSNISAHGIYMYLSDSNYFSGFNISTSGIFAHGIYLKSANSNIINDSSIVSKLSNDYYLQNTGMVNSFRNTNFTTRKIYLYDNSSSFNYSNGTNNEIWLNTIQIISPSATLRITRTLINWTRTNISWQEKLTASRRLSYSMSGLLADANYSVWNGSAIDYNLTTDGNGNLPVFNINLSTSAKMIRVILARNITPVAPYITSWGNNKTNNNSLILAVNTSEAVNFNAAASQTITTWNWYQDGVNQNNNYDNFTVFWNTAGTKTVQVNATNSNGTSNTVIWTVSVQTQPEIYVPPSPANINSTTGNFWINYTWLPGTGNITDSYNISVNGTWYNGTTNTYYDNTVGPHGWSNITVWAYNLSGAGSLSAGSVSQNTRVPNNPPAQNPIGNKNVTAGDLLTLTVSATDADNDTITYGTNATAGTLNSTTGIYSWQTTNSDAGTYLWYFNSNDNYGGVASETITVNVINQGQEIWIKLNNDSGELIVNDSPSLDNGTGLSSATWSIWATQNKYKLNAGLFGKYQPVAGNRSYIIRTSDADGISVVLSADGNKTISYSSNTSRDCGIRNDNEWTLITVTYNGSHIIYYHNGVKCDSDSTTINSLSNAPVPLRIGGGNSIFFNGSIDDILMYNHGLPGHQVYRFYQESDHGLAGRQTIPALIYHRVTDPADAPDKISTNNFNQQIAYLHDNNFTTITTENFNQWLKGNFTMPKRPVIIFFDDGWNSTYNNALSTLDKYGYVGVIPVVTNYANFTDDTSYMRWWQLQELQNKGWEIASHSIDHVSMLTLNESDFRNELNLSSRGIERNLGKKPTSFIFPYNHANTTHTTICGEYYDLCWAYGSKDTWPYYNDYSDNGHVYQSLKRITIYNTTTMQTFKNMFAREISIPIGAWKLNEDTGSIAYDSSGNGNNALLNANATWQNDSIISSVISPAINPPGSTQKPKKSQQEPPLPPSETLS</sequence>
<dbReference type="Pfam" id="PF01522">
    <property type="entry name" value="Polysacc_deac_1"/>
    <property type="match status" value="1"/>
</dbReference>
<dbReference type="SUPFAM" id="SSF51126">
    <property type="entry name" value="Pectin lyase-like"/>
    <property type="match status" value="1"/>
</dbReference>
<dbReference type="Gene3D" id="2.60.40.10">
    <property type="entry name" value="Immunoglobulins"/>
    <property type="match status" value="1"/>
</dbReference>
<dbReference type="SUPFAM" id="SSF49313">
    <property type="entry name" value="Cadherin-like"/>
    <property type="match status" value="1"/>
</dbReference>
<dbReference type="SUPFAM" id="SSF49299">
    <property type="entry name" value="PKD domain"/>
    <property type="match status" value="1"/>
</dbReference>
<name>A0A284VQY5_9EURY</name>
<dbReference type="InterPro" id="IPR035986">
    <property type="entry name" value="PKD_dom_sf"/>
</dbReference>
<dbReference type="SUPFAM" id="SSF49899">
    <property type="entry name" value="Concanavalin A-like lectins/glucanases"/>
    <property type="match status" value="1"/>
</dbReference>
<feature type="domain" description="NodB homology" evidence="4">
    <location>
        <begin position="857"/>
        <end position="1101"/>
    </location>
</feature>
<keyword evidence="2" id="KW-0732">Signal</keyword>
<evidence type="ECO:0000256" key="1">
    <source>
        <dbReference type="ARBA" id="ARBA00004613"/>
    </source>
</evidence>
<dbReference type="GO" id="GO:0005975">
    <property type="term" value="P:carbohydrate metabolic process"/>
    <property type="evidence" value="ECO:0007669"/>
    <property type="project" value="InterPro"/>
</dbReference>
<feature type="region of interest" description="Disordered" evidence="3">
    <location>
        <begin position="1073"/>
        <end position="1101"/>
    </location>
</feature>
<evidence type="ECO:0000256" key="2">
    <source>
        <dbReference type="ARBA" id="ARBA00022729"/>
    </source>
</evidence>
<proteinExistence type="predicted"/>
<dbReference type="InterPro" id="IPR051398">
    <property type="entry name" value="Polysacch_Deacetylase"/>
</dbReference>
<dbReference type="GO" id="GO:0016810">
    <property type="term" value="F:hydrolase activity, acting on carbon-nitrogen (but not peptide) bonds"/>
    <property type="evidence" value="ECO:0007669"/>
    <property type="project" value="InterPro"/>
</dbReference>
<dbReference type="InterPro" id="IPR013783">
    <property type="entry name" value="Ig-like_fold"/>
</dbReference>
<dbReference type="PANTHER" id="PTHR34216">
    <property type="match status" value="1"/>
</dbReference>
<evidence type="ECO:0000313" key="6">
    <source>
        <dbReference type="Proteomes" id="UP000218615"/>
    </source>
</evidence>
<evidence type="ECO:0000259" key="4">
    <source>
        <dbReference type="PROSITE" id="PS51677"/>
    </source>
</evidence>
<dbReference type="CDD" id="cd10918">
    <property type="entry name" value="CE4_NodB_like_5s_6s"/>
    <property type="match status" value="1"/>
</dbReference>
<dbReference type="SUPFAM" id="SSF88713">
    <property type="entry name" value="Glycoside hydrolase/deacetylase"/>
    <property type="match status" value="1"/>
</dbReference>
<accession>A0A284VQY5</accession>
<dbReference type="InterPro" id="IPR013320">
    <property type="entry name" value="ConA-like_dom_sf"/>
</dbReference>
<protein>
    <recommendedName>
        <fullName evidence="4">NodB homology domain-containing protein</fullName>
    </recommendedName>
</protein>
<dbReference type="InterPro" id="IPR011050">
    <property type="entry name" value="Pectin_lyase_fold/virulence"/>
</dbReference>
<dbReference type="Pfam" id="PF13385">
    <property type="entry name" value="Laminin_G_3"/>
    <property type="match status" value="1"/>
</dbReference>
<keyword evidence="6" id="KW-1185">Reference proteome</keyword>
<comment type="subcellular location">
    <subcellularLocation>
        <location evidence="1">Secreted</location>
    </subcellularLocation>
</comment>
<dbReference type="GO" id="GO:0016020">
    <property type="term" value="C:membrane"/>
    <property type="evidence" value="ECO:0007669"/>
    <property type="project" value="InterPro"/>
</dbReference>
<dbReference type="InterPro" id="IPR011330">
    <property type="entry name" value="Glyco_hydro/deAcase_b/a-brl"/>
</dbReference>
<dbReference type="GO" id="GO:0005576">
    <property type="term" value="C:extracellular region"/>
    <property type="evidence" value="ECO:0007669"/>
    <property type="project" value="UniProtKB-SubCell"/>
</dbReference>
<evidence type="ECO:0000313" key="5">
    <source>
        <dbReference type="EMBL" id="SNQ61618.1"/>
    </source>
</evidence>
<dbReference type="PROSITE" id="PS51677">
    <property type="entry name" value="NODB"/>
    <property type="match status" value="1"/>
</dbReference>
<dbReference type="InterPro" id="IPR015919">
    <property type="entry name" value="Cadherin-like_sf"/>
</dbReference>
<dbReference type="AlphaFoldDB" id="A0A284VQY5"/>
<dbReference type="Gene3D" id="3.20.20.370">
    <property type="entry name" value="Glycoside hydrolase/deacetylase"/>
    <property type="match status" value="1"/>
</dbReference>
<dbReference type="Proteomes" id="UP000218615">
    <property type="component" value="Unassembled WGS sequence"/>
</dbReference>
<dbReference type="OrthoDB" id="137612at2157"/>
<dbReference type="PANTHER" id="PTHR34216:SF3">
    <property type="entry name" value="POLY-BETA-1,6-N-ACETYL-D-GLUCOSAMINE N-DEACETYLASE"/>
    <property type="match status" value="1"/>
</dbReference>
<feature type="region of interest" description="Disordered" evidence="3">
    <location>
        <begin position="519"/>
        <end position="538"/>
    </location>
</feature>
<reference evidence="6" key="1">
    <citation type="submission" date="2017-06" db="EMBL/GenBank/DDBJ databases">
        <authorList>
            <person name="Cremers G."/>
        </authorList>
    </citation>
    <scope>NUCLEOTIDE SEQUENCE [LARGE SCALE GENOMIC DNA]</scope>
</reference>
<dbReference type="InterPro" id="IPR002509">
    <property type="entry name" value="NODB_dom"/>
</dbReference>
<organism evidence="5 6">
    <name type="scientific">Candidatus Methanoperedens nitratireducens</name>
    <dbReference type="NCBI Taxonomy" id="1392998"/>
    <lineage>
        <taxon>Archaea</taxon>
        <taxon>Methanobacteriati</taxon>
        <taxon>Methanobacteriota</taxon>
        <taxon>Stenosarchaea group</taxon>
        <taxon>Methanomicrobia</taxon>
        <taxon>Methanosarcinales</taxon>
        <taxon>ANME-2 cluster</taxon>
        <taxon>Candidatus Methanoperedentaceae</taxon>
        <taxon>Candidatus Methanoperedens</taxon>
    </lineage>
</organism>
<dbReference type="CDD" id="cd00146">
    <property type="entry name" value="PKD"/>
    <property type="match status" value="1"/>
</dbReference>
<feature type="compositionally biased region" description="Pro residues" evidence="3">
    <location>
        <begin position="1092"/>
        <end position="1101"/>
    </location>
</feature>
<dbReference type="Gene3D" id="2.60.120.200">
    <property type="match status" value="1"/>
</dbReference>
<dbReference type="RefSeq" id="WP_096206283.1">
    <property type="nucleotide sequence ID" value="NZ_FZMP01000188.1"/>
</dbReference>
<dbReference type="GO" id="GO:0005509">
    <property type="term" value="F:calcium ion binding"/>
    <property type="evidence" value="ECO:0007669"/>
    <property type="project" value="InterPro"/>
</dbReference>
<gene>
    <name evidence="5" type="ORF">MNV_420002</name>
</gene>
<evidence type="ECO:0000256" key="3">
    <source>
        <dbReference type="SAM" id="MobiDB-lite"/>
    </source>
</evidence>